<organism evidence="3 4">
    <name type="scientific">Vineibacter terrae</name>
    <dbReference type="NCBI Taxonomy" id="2586908"/>
    <lineage>
        <taxon>Bacteria</taxon>
        <taxon>Pseudomonadati</taxon>
        <taxon>Pseudomonadota</taxon>
        <taxon>Alphaproteobacteria</taxon>
        <taxon>Hyphomicrobiales</taxon>
        <taxon>Vineibacter</taxon>
    </lineage>
</organism>
<evidence type="ECO:0000313" key="4">
    <source>
        <dbReference type="Proteomes" id="UP000321638"/>
    </source>
</evidence>
<dbReference type="InterPro" id="IPR001789">
    <property type="entry name" value="Sig_transdc_resp-reg_receiver"/>
</dbReference>
<sequence length="138" mass="14379">MARERRLSLSGTRVFVVEDEALLVLALEDLLSDMGCDLVGHAQQLEDALSKASALDFDVAILDVNLGGVRSDPVGEALARRGIPFVFVSGYGEAALPAGFRDCPLVNKPYAAASLQAGLLQALGRRDPNAAASTAGSP</sequence>
<evidence type="ECO:0000256" key="1">
    <source>
        <dbReference type="PROSITE-ProRule" id="PRU00169"/>
    </source>
</evidence>
<dbReference type="PROSITE" id="PS50110">
    <property type="entry name" value="RESPONSE_REGULATORY"/>
    <property type="match status" value="1"/>
</dbReference>
<dbReference type="GO" id="GO:0000160">
    <property type="term" value="P:phosphorelay signal transduction system"/>
    <property type="evidence" value="ECO:0007669"/>
    <property type="project" value="InterPro"/>
</dbReference>
<reference evidence="3 4" key="1">
    <citation type="submission" date="2019-06" db="EMBL/GenBank/DDBJ databases">
        <title>New taxonomy in bacterial strain CC-CFT640, isolated from vineyard.</title>
        <authorList>
            <person name="Lin S.-Y."/>
            <person name="Tsai C.-F."/>
            <person name="Young C.-C."/>
        </authorList>
    </citation>
    <scope>NUCLEOTIDE SEQUENCE [LARGE SCALE GENOMIC DNA]</scope>
    <source>
        <strain evidence="3 4">CC-CFT640</strain>
    </source>
</reference>
<dbReference type="Proteomes" id="UP000321638">
    <property type="component" value="Unassembled WGS sequence"/>
</dbReference>
<keyword evidence="1" id="KW-0597">Phosphoprotein</keyword>
<protein>
    <submittedName>
        <fullName evidence="3">Response regulator</fullName>
    </submittedName>
</protein>
<dbReference type="AlphaFoldDB" id="A0A5C8PC31"/>
<dbReference type="Pfam" id="PF00072">
    <property type="entry name" value="Response_reg"/>
    <property type="match status" value="1"/>
</dbReference>
<comment type="caution">
    <text evidence="3">The sequence shown here is derived from an EMBL/GenBank/DDBJ whole genome shotgun (WGS) entry which is preliminary data.</text>
</comment>
<feature type="domain" description="Response regulatory" evidence="2">
    <location>
        <begin position="13"/>
        <end position="123"/>
    </location>
</feature>
<accession>A0A5C8PC31</accession>
<gene>
    <name evidence="3" type="ORF">FHP25_33725</name>
</gene>
<dbReference type="InterPro" id="IPR011006">
    <property type="entry name" value="CheY-like_superfamily"/>
</dbReference>
<keyword evidence="4" id="KW-1185">Reference proteome</keyword>
<evidence type="ECO:0000259" key="2">
    <source>
        <dbReference type="PROSITE" id="PS50110"/>
    </source>
</evidence>
<dbReference type="EMBL" id="VDUZ01000056">
    <property type="protein sequence ID" value="TXL70614.1"/>
    <property type="molecule type" value="Genomic_DNA"/>
</dbReference>
<name>A0A5C8PC31_9HYPH</name>
<evidence type="ECO:0000313" key="3">
    <source>
        <dbReference type="EMBL" id="TXL70614.1"/>
    </source>
</evidence>
<proteinExistence type="predicted"/>
<dbReference type="SMART" id="SM00448">
    <property type="entry name" value="REC"/>
    <property type="match status" value="1"/>
</dbReference>
<dbReference type="Gene3D" id="3.40.50.2300">
    <property type="match status" value="1"/>
</dbReference>
<dbReference type="SUPFAM" id="SSF52172">
    <property type="entry name" value="CheY-like"/>
    <property type="match status" value="1"/>
</dbReference>
<feature type="modified residue" description="4-aspartylphosphate" evidence="1">
    <location>
        <position position="63"/>
    </location>
</feature>
<dbReference type="OrthoDB" id="582170at2"/>